<dbReference type="RefSeq" id="WP_252853716.1">
    <property type="nucleotide sequence ID" value="NZ_JAMXLR010000058.1"/>
</dbReference>
<protein>
    <submittedName>
        <fullName evidence="1">Class I SAM-dependent methyltransferase</fullName>
        <ecNumber evidence="1">2.1.1.-</ecNumber>
    </submittedName>
</protein>
<dbReference type="SUPFAM" id="SSF53335">
    <property type="entry name" value="S-adenosyl-L-methionine-dependent methyltransferases"/>
    <property type="match status" value="1"/>
</dbReference>
<accession>A0A9X2FI53</accession>
<dbReference type="PANTHER" id="PTHR44068:SF11">
    <property type="entry name" value="GERANYL DIPHOSPHATE 2-C-METHYLTRANSFERASE"/>
    <property type="match status" value="1"/>
</dbReference>
<dbReference type="EC" id="2.1.1.-" evidence="1"/>
<dbReference type="CDD" id="cd02440">
    <property type="entry name" value="AdoMet_MTases"/>
    <property type="match status" value="1"/>
</dbReference>
<dbReference type="GO" id="GO:0032259">
    <property type="term" value="P:methylation"/>
    <property type="evidence" value="ECO:0007669"/>
    <property type="project" value="UniProtKB-KW"/>
</dbReference>
<dbReference type="Pfam" id="PF02353">
    <property type="entry name" value="CMAS"/>
    <property type="match status" value="1"/>
</dbReference>
<dbReference type="EMBL" id="JAMXLR010000058">
    <property type="protein sequence ID" value="MCO6045601.1"/>
    <property type="molecule type" value="Genomic_DNA"/>
</dbReference>
<gene>
    <name evidence="1" type="ORF">NG895_17010</name>
</gene>
<keyword evidence="1" id="KW-0808">Transferase</keyword>
<dbReference type="AlphaFoldDB" id="A0A9X2FI53"/>
<dbReference type="InterPro" id="IPR050447">
    <property type="entry name" value="Erg6_SMT_methyltransf"/>
</dbReference>
<evidence type="ECO:0000313" key="2">
    <source>
        <dbReference type="Proteomes" id="UP001155241"/>
    </source>
</evidence>
<keyword evidence="1" id="KW-0489">Methyltransferase</keyword>
<sequence>MISCPTIEKDVIRRHYDVSTLFYRLLWGRHIHHGYWDSDESPKLAQDQLTDRLFTAAAIDSGSCVVDIGCGMGGSSRRLAKEHACNVTGVTISSFQQRWAKLAAARYGLRRQTRFLRADAEQVEFEPGEFDVVWSIECTEHLFDKPAFIRRAAEWLKPGGTMAICAWLAGPDLDEAKRQQVFDVCEGFFCPSLATSDEYAGWMRDAGLVVERVEDWTRQVDRTWEICRDRVKRFAIYQAAKWIDQGQIVFLDRFQTILDAYRSGAMQYGCFVARKPEVG</sequence>
<keyword evidence="2" id="KW-1185">Reference proteome</keyword>
<evidence type="ECO:0000313" key="1">
    <source>
        <dbReference type="EMBL" id="MCO6045601.1"/>
    </source>
</evidence>
<dbReference type="PANTHER" id="PTHR44068">
    <property type="entry name" value="ZGC:194242"/>
    <property type="match status" value="1"/>
</dbReference>
<dbReference type="Gene3D" id="3.40.50.150">
    <property type="entry name" value="Vaccinia Virus protein VP39"/>
    <property type="match status" value="1"/>
</dbReference>
<reference evidence="1" key="1">
    <citation type="submission" date="2022-06" db="EMBL/GenBank/DDBJ databases">
        <title>Aeoliella straminimaris, a novel planctomycete from sediments.</title>
        <authorList>
            <person name="Vitorino I.R."/>
            <person name="Lage O.M."/>
        </authorList>
    </citation>
    <scope>NUCLEOTIDE SEQUENCE</scope>
    <source>
        <strain evidence="1">ICT_H6.2</strain>
    </source>
</reference>
<name>A0A9X2FI53_9BACT</name>
<proteinExistence type="predicted"/>
<dbReference type="GO" id="GO:0008168">
    <property type="term" value="F:methyltransferase activity"/>
    <property type="evidence" value="ECO:0007669"/>
    <property type="project" value="UniProtKB-KW"/>
</dbReference>
<organism evidence="1 2">
    <name type="scientific">Aeoliella straminimaris</name>
    <dbReference type="NCBI Taxonomy" id="2954799"/>
    <lineage>
        <taxon>Bacteria</taxon>
        <taxon>Pseudomonadati</taxon>
        <taxon>Planctomycetota</taxon>
        <taxon>Planctomycetia</taxon>
        <taxon>Pirellulales</taxon>
        <taxon>Lacipirellulaceae</taxon>
        <taxon>Aeoliella</taxon>
    </lineage>
</organism>
<dbReference type="Proteomes" id="UP001155241">
    <property type="component" value="Unassembled WGS sequence"/>
</dbReference>
<dbReference type="InterPro" id="IPR029063">
    <property type="entry name" value="SAM-dependent_MTases_sf"/>
</dbReference>
<comment type="caution">
    <text evidence="1">The sequence shown here is derived from an EMBL/GenBank/DDBJ whole genome shotgun (WGS) entry which is preliminary data.</text>
</comment>